<gene>
    <name evidence="1" type="ORF">JTZ10_21640</name>
</gene>
<name>A0AAW4GBQ8_GORRU</name>
<protein>
    <submittedName>
        <fullName evidence="1">Uncharacterized protein</fullName>
    </submittedName>
</protein>
<evidence type="ECO:0000313" key="1">
    <source>
        <dbReference type="EMBL" id="MBM7280351.1"/>
    </source>
</evidence>
<dbReference type="Proteomes" id="UP001195196">
    <property type="component" value="Unassembled WGS sequence"/>
</dbReference>
<proteinExistence type="predicted"/>
<comment type="caution">
    <text evidence="1">The sequence shown here is derived from an EMBL/GenBank/DDBJ whole genome shotgun (WGS) entry which is preliminary data.</text>
</comment>
<dbReference type="AlphaFoldDB" id="A0AAW4GBQ8"/>
<dbReference type="RefSeq" id="WP_204718914.1">
    <property type="nucleotide sequence ID" value="NZ_JAFFGU010000019.1"/>
</dbReference>
<accession>A0AAW4GBQ8</accession>
<evidence type="ECO:0000313" key="2">
    <source>
        <dbReference type="Proteomes" id="UP001195196"/>
    </source>
</evidence>
<organism evidence="1 2">
    <name type="scientific">Gordonia rubripertincta</name>
    <name type="common">Rhodococcus corallinus</name>
    <dbReference type="NCBI Taxonomy" id="36822"/>
    <lineage>
        <taxon>Bacteria</taxon>
        <taxon>Bacillati</taxon>
        <taxon>Actinomycetota</taxon>
        <taxon>Actinomycetes</taxon>
        <taxon>Mycobacteriales</taxon>
        <taxon>Gordoniaceae</taxon>
        <taxon>Gordonia</taxon>
    </lineage>
</organism>
<dbReference type="EMBL" id="JAFFGU010000019">
    <property type="protein sequence ID" value="MBM7280351.1"/>
    <property type="molecule type" value="Genomic_DNA"/>
</dbReference>
<sequence length="227" mass="25616">MAAAVTDDAFLDRYRQAKLKDAIYLIETHLDDLADTITKQAVIGRRDVNTNRRRKRLTGKAPGNEGAQEVADHLQNALSTAIRHAVEYRALPYPPECASMVGMCRWLRRNMITFAMTEGAPDWADDIELYGQKALQLIDLPPDDYVHIDYQRVRAANQQLVTVATVDVVARRLGDLGKGLNGRRIRTLVNRGLLKSDGEDAESGTKFYRLGDVLDAHHRHQRRQRAS</sequence>
<reference evidence="1" key="1">
    <citation type="submission" date="2021-02" db="EMBL/GenBank/DDBJ databases">
        <title>Taxonomy, biology and ecology of Rhodococcus bacteria occurring in California pistachio and other woody hosts as revealed by genome sequence analyses.</title>
        <authorList>
            <person name="Riely B."/>
            <person name="Gai Y."/>
        </authorList>
    </citation>
    <scope>NUCLEOTIDE SEQUENCE</scope>
    <source>
        <strain evidence="1">BP-295</strain>
    </source>
</reference>